<keyword evidence="2" id="KW-1185">Reference proteome</keyword>
<comment type="caution">
    <text evidence="1">The sequence shown here is derived from an EMBL/GenBank/DDBJ whole genome shotgun (WGS) entry which is preliminary data.</text>
</comment>
<gene>
    <name evidence="1" type="ORF">GCM10008957_49600</name>
</gene>
<dbReference type="EMBL" id="BMQL01000059">
    <property type="protein sequence ID" value="GGR33401.1"/>
    <property type="molecule type" value="Genomic_DNA"/>
</dbReference>
<dbReference type="AlphaFoldDB" id="A0A918CPE6"/>
<sequence>MLDSRKQPLHDPVTGAQQTVGMAALGNSSARFPSCGEHITLKNGDVFEVICQYPCSEKARHT</sequence>
<reference evidence="1" key="2">
    <citation type="submission" date="2020-09" db="EMBL/GenBank/DDBJ databases">
        <authorList>
            <person name="Sun Q."/>
            <person name="Ohkuma M."/>
        </authorList>
    </citation>
    <scope>NUCLEOTIDE SEQUENCE</scope>
    <source>
        <strain evidence="1">JCM 31311</strain>
    </source>
</reference>
<evidence type="ECO:0000313" key="1">
    <source>
        <dbReference type="EMBL" id="GGR33401.1"/>
    </source>
</evidence>
<evidence type="ECO:0000313" key="2">
    <source>
        <dbReference type="Proteomes" id="UP000603865"/>
    </source>
</evidence>
<protein>
    <submittedName>
        <fullName evidence="1">Uncharacterized protein</fullName>
    </submittedName>
</protein>
<accession>A0A918CPE6</accession>
<organism evidence="1 2">
    <name type="scientific">Deinococcus ruber</name>
    <dbReference type="NCBI Taxonomy" id="1848197"/>
    <lineage>
        <taxon>Bacteria</taxon>
        <taxon>Thermotogati</taxon>
        <taxon>Deinococcota</taxon>
        <taxon>Deinococci</taxon>
        <taxon>Deinococcales</taxon>
        <taxon>Deinococcaceae</taxon>
        <taxon>Deinococcus</taxon>
    </lineage>
</organism>
<dbReference type="Proteomes" id="UP000603865">
    <property type="component" value="Unassembled WGS sequence"/>
</dbReference>
<reference evidence="1" key="1">
    <citation type="journal article" date="2014" name="Int. J. Syst. Evol. Microbiol.">
        <title>Complete genome sequence of Corynebacterium casei LMG S-19264T (=DSM 44701T), isolated from a smear-ripened cheese.</title>
        <authorList>
            <consortium name="US DOE Joint Genome Institute (JGI-PGF)"/>
            <person name="Walter F."/>
            <person name="Albersmeier A."/>
            <person name="Kalinowski J."/>
            <person name="Ruckert C."/>
        </authorList>
    </citation>
    <scope>NUCLEOTIDE SEQUENCE</scope>
    <source>
        <strain evidence="1">JCM 31311</strain>
    </source>
</reference>
<name>A0A918CPE6_9DEIO</name>
<proteinExistence type="predicted"/>